<dbReference type="SUPFAM" id="SSF102546">
    <property type="entry name" value="RbsD-like"/>
    <property type="match status" value="1"/>
</dbReference>
<dbReference type="Proteomes" id="UP000623678">
    <property type="component" value="Unassembled WGS sequence"/>
</dbReference>
<name>A0A926ESC5_9FIRM</name>
<gene>
    <name evidence="6" type="primary">rbsD</name>
    <name evidence="6" type="ORF">H8705_07295</name>
</gene>
<evidence type="ECO:0000313" key="6">
    <source>
        <dbReference type="EMBL" id="MBC8585385.1"/>
    </source>
</evidence>
<dbReference type="InterPro" id="IPR007721">
    <property type="entry name" value="RbsD_FucU"/>
</dbReference>
<proteinExistence type="predicted"/>
<dbReference type="RefSeq" id="WP_262395166.1">
    <property type="nucleotide sequence ID" value="NZ_JACRTD010000004.1"/>
</dbReference>
<evidence type="ECO:0000313" key="7">
    <source>
        <dbReference type="Proteomes" id="UP000623678"/>
    </source>
</evidence>
<comment type="catalytic activity">
    <reaction evidence="1">
        <text>beta-D-ribopyranose = beta-D-ribofuranose</text>
        <dbReference type="Rhea" id="RHEA:25432"/>
        <dbReference type="ChEBI" id="CHEBI:27476"/>
        <dbReference type="ChEBI" id="CHEBI:47002"/>
        <dbReference type="EC" id="5.4.99.62"/>
    </reaction>
</comment>
<keyword evidence="5" id="KW-0119">Carbohydrate metabolism</keyword>
<keyword evidence="7" id="KW-1185">Reference proteome</keyword>
<accession>A0A926ESC5</accession>
<dbReference type="AlphaFoldDB" id="A0A926ESC5"/>
<dbReference type="NCBIfam" id="NF008761">
    <property type="entry name" value="PRK11797.1"/>
    <property type="match status" value="1"/>
</dbReference>
<dbReference type="Gene3D" id="3.40.1650.10">
    <property type="entry name" value="RbsD-like domain"/>
    <property type="match status" value="1"/>
</dbReference>
<comment type="caution">
    <text evidence="6">The sequence shown here is derived from an EMBL/GenBank/DDBJ whole genome shotgun (WGS) entry which is preliminary data.</text>
</comment>
<dbReference type="GO" id="GO:0048029">
    <property type="term" value="F:monosaccharide binding"/>
    <property type="evidence" value="ECO:0007669"/>
    <property type="project" value="InterPro"/>
</dbReference>
<dbReference type="GO" id="GO:0062193">
    <property type="term" value="F:D-ribose pyranase activity"/>
    <property type="evidence" value="ECO:0007669"/>
    <property type="project" value="UniProtKB-EC"/>
</dbReference>
<dbReference type="EC" id="5.4.99.62" evidence="2"/>
<evidence type="ECO:0000256" key="3">
    <source>
        <dbReference type="ARBA" id="ARBA00022490"/>
    </source>
</evidence>
<evidence type="ECO:0000256" key="2">
    <source>
        <dbReference type="ARBA" id="ARBA00012862"/>
    </source>
</evidence>
<reference evidence="6" key="1">
    <citation type="submission" date="2020-08" db="EMBL/GenBank/DDBJ databases">
        <title>Genome public.</title>
        <authorList>
            <person name="Liu C."/>
            <person name="Sun Q."/>
        </authorList>
    </citation>
    <scope>NUCLEOTIDE SEQUENCE</scope>
    <source>
        <strain evidence="6">NSJ-64</strain>
    </source>
</reference>
<dbReference type="Pfam" id="PF05025">
    <property type="entry name" value="RbsD_FucU"/>
    <property type="match status" value="1"/>
</dbReference>
<dbReference type="GO" id="GO:0016872">
    <property type="term" value="F:intramolecular lyase activity"/>
    <property type="evidence" value="ECO:0007669"/>
    <property type="project" value="InterPro"/>
</dbReference>
<protein>
    <recommendedName>
        <fullName evidence="2">D-ribose pyranase</fullName>
        <ecNumber evidence="2">5.4.99.62</ecNumber>
    </recommendedName>
</protein>
<dbReference type="InterPro" id="IPR023064">
    <property type="entry name" value="D-ribose_pyranase"/>
</dbReference>
<dbReference type="GO" id="GO:0019303">
    <property type="term" value="P:D-ribose catabolic process"/>
    <property type="evidence" value="ECO:0007669"/>
    <property type="project" value="TreeGrafter"/>
</dbReference>
<dbReference type="GO" id="GO:0005829">
    <property type="term" value="C:cytosol"/>
    <property type="evidence" value="ECO:0007669"/>
    <property type="project" value="TreeGrafter"/>
</dbReference>
<evidence type="ECO:0000256" key="4">
    <source>
        <dbReference type="ARBA" id="ARBA00023235"/>
    </source>
</evidence>
<dbReference type="EMBL" id="JACRTD010000004">
    <property type="protein sequence ID" value="MBC8585385.1"/>
    <property type="molecule type" value="Genomic_DNA"/>
</dbReference>
<dbReference type="InterPro" id="IPR023750">
    <property type="entry name" value="RbsD-like_sf"/>
</dbReference>
<dbReference type="PANTHER" id="PTHR37831:SF1">
    <property type="entry name" value="D-RIBOSE PYRANASE"/>
    <property type="match status" value="1"/>
</dbReference>
<sequence length="132" mass="14625">MIKKGILNPAVNNALSKMTHLDTMLVSDAAMPLPKGVERVDLAFTLGIPPLVPVIEGILEECIIEKVYIANEIEKASPALLEEYRKLFGDIPIELVPHEKLCEMSENSRVCLRTGETQFHYSSVLLVCGCPY</sequence>
<keyword evidence="4 6" id="KW-0413">Isomerase</keyword>
<organism evidence="6 7">
    <name type="scientific">Youxingia wuxianensis</name>
    <dbReference type="NCBI Taxonomy" id="2763678"/>
    <lineage>
        <taxon>Bacteria</taxon>
        <taxon>Bacillati</taxon>
        <taxon>Bacillota</taxon>
        <taxon>Clostridia</taxon>
        <taxon>Eubacteriales</taxon>
        <taxon>Oscillospiraceae</taxon>
        <taxon>Youxingia</taxon>
    </lineage>
</organism>
<evidence type="ECO:0000256" key="5">
    <source>
        <dbReference type="ARBA" id="ARBA00023277"/>
    </source>
</evidence>
<dbReference type="PANTHER" id="PTHR37831">
    <property type="entry name" value="D-RIBOSE PYRANASE"/>
    <property type="match status" value="1"/>
</dbReference>
<evidence type="ECO:0000256" key="1">
    <source>
        <dbReference type="ARBA" id="ARBA00000223"/>
    </source>
</evidence>
<keyword evidence="3" id="KW-0963">Cytoplasm</keyword>